<dbReference type="SUPFAM" id="SSF46785">
    <property type="entry name" value="Winged helix' DNA-binding domain"/>
    <property type="match status" value="1"/>
</dbReference>
<evidence type="ECO:0000313" key="5">
    <source>
        <dbReference type="EMBL" id="PJJ64998.1"/>
    </source>
</evidence>
<dbReference type="InterPro" id="IPR036390">
    <property type="entry name" value="WH_DNA-bd_sf"/>
</dbReference>
<dbReference type="InterPro" id="IPR008920">
    <property type="entry name" value="TF_FadR/GntR_C"/>
</dbReference>
<proteinExistence type="predicted"/>
<evidence type="ECO:0000256" key="2">
    <source>
        <dbReference type="ARBA" id="ARBA00023125"/>
    </source>
</evidence>
<dbReference type="PANTHER" id="PTHR43537:SF5">
    <property type="entry name" value="UXU OPERON TRANSCRIPTIONAL REGULATOR"/>
    <property type="match status" value="1"/>
</dbReference>
<protein>
    <submittedName>
        <fullName evidence="5">DNA-binding FadR family transcriptional regulator</fullName>
    </submittedName>
</protein>
<evidence type="ECO:0000256" key="1">
    <source>
        <dbReference type="ARBA" id="ARBA00023015"/>
    </source>
</evidence>
<evidence type="ECO:0000259" key="4">
    <source>
        <dbReference type="PROSITE" id="PS50949"/>
    </source>
</evidence>
<keyword evidence="6" id="KW-1185">Reference proteome</keyword>
<reference evidence="5 6" key="1">
    <citation type="submission" date="2017-11" db="EMBL/GenBank/DDBJ databases">
        <title>Genomic Encyclopedia of Archaeal and Bacterial Type Strains, Phase II (KMG-II): From Individual Species to Whole Genera.</title>
        <authorList>
            <person name="Goeker M."/>
        </authorList>
    </citation>
    <scope>NUCLEOTIDE SEQUENCE [LARGE SCALE GENOMIC DNA]</scope>
    <source>
        <strain evidence="5 6">DSM 25625</strain>
    </source>
</reference>
<name>A0A2M9C3A6_9MICO</name>
<dbReference type="PRINTS" id="PR00035">
    <property type="entry name" value="HTHGNTR"/>
</dbReference>
<dbReference type="GO" id="GO:0003677">
    <property type="term" value="F:DNA binding"/>
    <property type="evidence" value="ECO:0007669"/>
    <property type="project" value="UniProtKB-KW"/>
</dbReference>
<dbReference type="InterPro" id="IPR000524">
    <property type="entry name" value="Tscrpt_reg_HTH_GntR"/>
</dbReference>
<dbReference type="AlphaFoldDB" id="A0A2M9C3A6"/>
<dbReference type="CDD" id="cd07377">
    <property type="entry name" value="WHTH_GntR"/>
    <property type="match status" value="1"/>
</dbReference>
<sequence length="264" mass="28500">MALEPSTAATPPLSTDGVAARDELSALAESIGSVARESVVSVVARRLLDQLTTGRIAPGTRLPSERQLAASLEVGRSAVREALAALDLLGIVDIRPGSGTYLRGSSSDLLPRIINWGLMLGQPRTHDLVEIRQHLEILSASLAAQRATDDDLAAIGQRLEQMEAAADDMAAFVEADVAFHLEVARTARNSVLIDILHSVRELLRVWVQRTSQDSTVTHKSLAEHAAIFEAISNHDSETAMETMRAHMTIASSRLKESLEEDSRS</sequence>
<dbReference type="EMBL" id="PGFB01000001">
    <property type="protein sequence ID" value="PJJ64998.1"/>
    <property type="molecule type" value="Genomic_DNA"/>
</dbReference>
<accession>A0A2M9C3A6</accession>
<evidence type="ECO:0000256" key="3">
    <source>
        <dbReference type="ARBA" id="ARBA00023163"/>
    </source>
</evidence>
<keyword evidence="1" id="KW-0805">Transcription regulation</keyword>
<keyword evidence="3" id="KW-0804">Transcription</keyword>
<dbReference type="InterPro" id="IPR036388">
    <property type="entry name" value="WH-like_DNA-bd_sf"/>
</dbReference>
<dbReference type="InterPro" id="IPR011711">
    <property type="entry name" value="GntR_C"/>
</dbReference>
<feature type="domain" description="HTH gntR-type" evidence="4">
    <location>
        <begin position="37"/>
        <end position="105"/>
    </location>
</feature>
<dbReference type="PANTHER" id="PTHR43537">
    <property type="entry name" value="TRANSCRIPTIONAL REGULATOR, GNTR FAMILY"/>
    <property type="match status" value="1"/>
</dbReference>
<dbReference type="Pfam" id="PF00392">
    <property type="entry name" value="GntR"/>
    <property type="match status" value="1"/>
</dbReference>
<evidence type="ECO:0000313" key="6">
    <source>
        <dbReference type="Proteomes" id="UP000230161"/>
    </source>
</evidence>
<dbReference type="SUPFAM" id="SSF48008">
    <property type="entry name" value="GntR ligand-binding domain-like"/>
    <property type="match status" value="1"/>
</dbReference>
<dbReference type="GO" id="GO:0003700">
    <property type="term" value="F:DNA-binding transcription factor activity"/>
    <property type="evidence" value="ECO:0007669"/>
    <property type="project" value="InterPro"/>
</dbReference>
<dbReference type="Pfam" id="PF07729">
    <property type="entry name" value="FCD"/>
    <property type="match status" value="1"/>
</dbReference>
<dbReference type="OrthoDB" id="3172099at2"/>
<dbReference type="Proteomes" id="UP000230161">
    <property type="component" value="Unassembled WGS sequence"/>
</dbReference>
<dbReference type="RefSeq" id="WP_100342946.1">
    <property type="nucleotide sequence ID" value="NZ_PGFB01000001.1"/>
</dbReference>
<dbReference type="Gene3D" id="1.20.120.530">
    <property type="entry name" value="GntR ligand-binding domain-like"/>
    <property type="match status" value="1"/>
</dbReference>
<dbReference type="SMART" id="SM00345">
    <property type="entry name" value="HTH_GNTR"/>
    <property type="match status" value="1"/>
</dbReference>
<organism evidence="5 6">
    <name type="scientific">Compostimonas suwonensis</name>
    <dbReference type="NCBI Taxonomy" id="1048394"/>
    <lineage>
        <taxon>Bacteria</taxon>
        <taxon>Bacillati</taxon>
        <taxon>Actinomycetota</taxon>
        <taxon>Actinomycetes</taxon>
        <taxon>Micrococcales</taxon>
        <taxon>Microbacteriaceae</taxon>
        <taxon>Compostimonas</taxon>
    </lineage>
</organism>
<keyword evidence="2 5" id="KW-0238">DNA-binding</keyword>
<dbReference type="PROSITE" id="PS50949">
    <property type="entry name" value="HTH_GNTR"/>
    <property type="match status" value="1"/>
</dbReference>
<dbReference type="Gene3D" id="1.10.10.10">
    <property type="entry name" value="Winged helix-like DNA-binding domain superfamily/Winged helix DNA-binding domain"/>
    <property type="match status" value="1"/>
</dbReference>
<gene>
    <name evidence="5" type="ORF">CLV54_0023</name>
</gene>
<comment type="caution">
    <text evidence="5">The sequence shown here is derived from an EMBL/GenBank/DDBJ whole genome shotgun (WGS) entry which is preliminary data.</text>
</comment>
<dbReference type="SMART" id="SM00895">
    <property type="entry name" value="FCD"/>
    <property type="match status" value="1"/>
</dbReference>